<evidence type="ECO:0000256" key="1">
    <source>
        <dbReference type="ARBA" id="ARBA00004613"/>
    </source>
</evidence>
<comment type="caution">
    <text evidence="3">The sequence shown here is derived from an EMBL/GenBank/DDBJ whole genome shotgun (WGS) entry which is preliminary data.</text>
</comment>
<comment type="subcellular location">
    <subcellularLocation>
        <location evidence="1">Secreted</location>
    </subcellularLocation>
</comment>
<dbReference type="PANTHER" id="PTHR38340:SF1">
    <property type="entry name" value="S-LAYER PROTEIN"/>
    <property type="match status" value="1"/>
</dbReference>
<evidence type="ECO:0000313" key="4">
    <source>
        <dbReference type="Proteomes" id="UP000248975"/>
    </source>
</evidence>
<reference evidence="3 4" key="1">
    <citation type="submission" date="2017-08" db="EMBL/GenBank/DDBJ databases">
        <title>Infants hospitalized years apart are colonized by the same room-sourced microbial strains.</title>
        <authorList>
            <person name="Brooks B."/>
            <person name="Olm M.R."/>
            <person name="Firek B.A."/>
            <person name="Baker R."/>
            <person name="Thomas B.C."/>
            <person name="Morowitz M.J."/>
            <person name="Banfield J.F."/>
        </authorList>
    </citation>
    <scope>NUCLEOTIDE SEQUENCE [LARGE SCALE GENOMIC DNA]</scope>
    <source>
        <strain evidence="3">S2_003_000_R2_11</strain>
    </source>
</reference>
<accession>A0A2W5U9V9</accession>
<dbReference type="PANTHER" id="PTHR38340">
    <property type="entry name" value="S-LAYER PROTEIN"/>
    <property type="match status" value="1"/>
</dbReference>
<organism evidence="3 4">
    <name type="scientific">Cereibacter sphaeroides</name>
    <name type="common">Rhodobacter sphaeroides</name>
    <dbReference type="NCBI Taxonomy" id="1063"/>
    <lineage>
        <taxon>Bacteria</taxon>
        <taxon>Pseudomonadati</taxon>
        <taxon>Pseudomonadota</taxon>
        <taxon>Alphaproteobacteria</taxon>
        <taxon>Rhodobacterales</taxon>
        <taxon>Paracoccaceae</taxon>
        <taxon>Cereibacter</taxon>
    </lineage>
</organism>
<name>A0A2W5U9V9_CERSP</name>
<evidence type="ECO:0008006" key="5">
    <source>
        <dbReference type="Google" id="ProtNLM"/>
    </source>
</evidence>
<dbReference type="GO" id="GO:0005509">
    <property type="term" value="F:calcium ion binding"/>
    <property type="evidence" value="ECO:0007669"/>
    <property type="project" value="InterPro"/>
</dbReference>
<dbReference type="InterPro" id="IPR011049">
    <property type="entry name" value="Serralysin-like_metalloprot_C"/>
</dbReference>
<dbReference type="GO" id="GO:0005576">
    <property type="term" value="C:extracellular region"/>
    <property type="evidence" value="ECO:0007669"/>
    <property type="project" value="UniProtKB-SubCell"/>
</dbReference>
<dbReference type="SUPFAM" id="SSF51120">
    <property type="entry name" value="beta-Roll"/>
    <property type="match status" value="5"/>
</dbReference>
<evidence type="ECO:0000256" key="2">
    <source>
        <dbReference type="ARBA" id="ARBA00022525"/>
    </source>
</evidence>
<dbReference type="EMBL" id="QFQS01000014">
    <property type="protein sequence ID" value="PZQ94710.1"/>
    <property type="molecule type" value="Genomic_DNA"/>
</dbReference>
<dbReference type="InterPro" id="IPR018511">
    <property type="entry name" value="Hemolysin-typ_Ca-bd_CS"/>
</dbReference>
<protein>
    <recommendedName>
        <fullName evidence="5">Calcium-binding protein</fullName>
    </recommendedName>
</protein>
<proteinExistence type="predicted"/>
<sequence>MANIGGTNANDLLVGTNGDDVIRGEGGDDSLTGGMGDDRLVGGMGNDRLDGELGNDKLFGGDGQDQLTDLSGGNDQLFGDAGNDSLYVSRYTTPVATTLLLDGGAGDDVISYYDAADLHRVTLRGGEGRDEMSVIALSRVTIDAGSGDDSLYVYVGGNSKTVTLGSGADRLTLDHGGGQAVRITDFNLAEDHIDLNRIAAQLSGWDQRTNPFATGHLRLIQVGGDALLQIDVDGGGNGWSDLALFQSTLVSGFTETQFGFHPDGRPVAGLSIAGTQDGDTLQGTNGDDVLRGLGGADILYGGIGDDRLVGGDGFDTLDGGLGSDKLFGGNFADRLIDQAGGNDQLFGEDGDDSLYVSRFSPSLANSLLLDGGSGNDSIIYNDIFSQHRVTIRGGEGNDDISVSGLSRVSIDAGSGDDHLLLSITGNAKTVTLGDGADIVAFTGSGGAAAQITDFSLAQDKVDLTPLLGQLLNWDQSSNPFSTGHLRLINQGTGAMLQVDIYGGGSAWQDVALFQGRQASGFTDQQMGYYPDGRPVPGLTIAGTAGNDMLQGTVGNDALRGLGGDDTLLGGAGDDRLVGGDGFDTLDGGLGSDKLFGGDGQDDLRDSLGGNDQLFGEDGNDRISAIRYSVPASTIVLDGGAGDDAISYSDASDQHRVTIRGGLGNDDIEVVAASRVAVDGGAGDDRVTLQLMGLEKTVTLGGGADSLTLAYYGSGSVRVTDFDVAQDRLDLTGLLAQLQNWDQESDPFTTGHLQFLQSGYDTLLQIDLNGGGDLWQTMALFQNLQASTLPQDLFGPVSTADVPLIG</sequence>
<dbReference type="Pfam" id="PF00353">
    <property type="entry name" value="HemolysinCabind"/>
    <property type="match status" value="6"/>
</dbReference>
<dbReference type="Proteomes" id="UP000248975">
    <property type="component" value="Unassembled WGS sequence"/>
</dbReference>
<dbReference type="PRINTS" id="PR00313">
    <property type="entry name" value="CABNDNGRPT"/>
</dbReference>
<gene>
    <name evidence="3" type="ORF">DI533_21495</name>
</gene>
<keyword evidence="2" id="KW-0964">Secreted</keyword>
<dbReference type="InterPro" id="IPR050557">
    <property type="entry name" value="RTX_toxin/Mannuronan_C5-epim"/>
</dbReference>
<dbReference type="AlphaFoldDB" id="A0A2W5U9V9"/>
<dbReference type="InterPro" id="IPR001343">
    <property type="entry name" value="Hemolysn_Ca-bd"/>
</dbReference>
<dbReference type="PROSITE" id="PS00330">
    <property type="entry name" value="HEMOLYSIN_CALCIUM"/>
    <property type="match status" value="8"/>
</dbReference>
<dbReference type="Gene3D" id="2.150.10.10">
    <property type="entry name" value="Serralysin-like metalloprotease, C-terminal"/>
    <property type="match status" value="6"/>
</dbReference>
<evidence type="ECO:0000313" key="3">
    <source>
        <dbReference type="EMBL" id="PZQ94710.1"/>
    </source>
</evidence>